<evidence type="ECO:0000313" key="2">
    <source>
        <dbReference type="EMBL" id="KNB16729.1"/>
    </source>
</evidence>
<gene>
    <name evidence="2" type="ORF">FOXG_21774</name>
</gene>
<dbReference type="VEuPathDB" id="FungiDB:FOXG_21774"/>
<proteinExistence type="predicted"/>
<sequence>MAIQGAELHSHTGPEKGGRDGEEYGCSYLKDDPQYVNISKTISQRKIIGFGSAWHKNQGADDGKAQEW</sequence>
<name>A0A0J9W0V6_FUSO4</name>
<dbReference type="AlphaFoldDB" id="A0A0J9W0V6"/>
<protein>
    <submittedName>
        <fullName evidence="2">Uncharacterized protein</fullName>
    </submittedName>
</protein>
<feature type="region of interest" description="Disordered" evidence="1">
    <location>
        <begin position="1"/>
        <end position="25"/>
    </location>
</feature>
<dbReference type="KEGG" id="fox:FOXG_21774"/>
<evidence type="ECO:0000256" key="1">
    <source>
        <dbReference type="SAM" id="MobiDB-lite"/>
    </source>
</evidence>
<dbReference type="Proteomes" id="UP000009097">
    <property type="component" value="Unassembled WGS sequence"/>
</dbReference>
<dbReference type="GeneID" id="28962480"/>
<reference evidence="2" key="2">
    <citation type="journal article" date="2010" name="Nature">
        <title>Comparative genomics reveals mobile pathogenicity chromosomes in Fusarium.</title>
        <authorList>
            <person name="Ma L.J."/>
            <person name="van der Does H.C."/>
            <person name="Borkovich K.A."/>
            <person name="Coleman J.J."/>
            <person name="Daboussi M.J."/>
            <person name="Di Pietro A."/>
            <person name="Dufresne M."/>
            <person name="Freitag M."/>
            <person name="Grabherr M."/>
            <person name="Henrissat B."/>
            <person name="Houterman P.M."/>
            <person name="Kang S."/>
            <person name="Shim W.B."/>
            <person name="Woloshuk C."/>
            <person name="Xie X."/>
            <person name="Xu J.R."/>
            <person name="Antoniw J."/>
            <person name="Baker S.E."/>
            <person name="Bluhm B.H."/>
            <person name="Breakspear A."/>
            <person name="Brown D.W."/>
            <person name="Butchko R.A."/>
            <person name="Chapman S."/>
            <person name="Coulson R."/>
            <person name="Coutinho P.M."/>
            <person name="Danchin E.G."/>
            <person name="Diener A."/>
            <person name="Gale L.R."/>
            <person name="Gardiner D.M."/>
            <person name="Goff S."/>
            <person name="Hammond-Kosack K.E."/>
            <person name="Hilburn K."/>
            <person name="Hua-Van A."/>
            <person name="Jonkers W."/>
            <person name="Kazan K."/>
            <person name="Kodira C.D."/>
            <person name="Koehrsen M."/>
            <person name="Kumar L."/>
            <person name="Lee Y.H."/>
            <person name="Li L."/>
            <person name="Manners J.M."/>
            <person name="Miranda-Saavedra D."/>
            <person name="Mukherjee M."/>
            <person name="Park G."/>
            <person name="Park J."/>
            <person name="Park S.Y."/>
            <person name="Proctor R.H."/>
            <person name="Regev A."/>
            <person name="Ruiz-Roldan M.C."/>
            <person name="Sain D."/>
            <person name="Sakthikumar S."/>
            <person name="Sykes S."/>
            <person name="Schwartz D.C."/>
            <person name="Turgeon B.G."/>
            <person name="Wapinski I."/>
            <person name="Yoder O."/>
            <person name="Young S."/>
            <person name="Zeng Q."/>
            <person name="Zhou S."/>
            <person name="Galagan J."/>
            <person name="Cuomo C.A."/>
            <person name="Kistler H.C."/>
            <person name="Rep M."/>
        </authorList>
    </citation>
    <scope>NUCLEOTIDE SEQUENCE [LARGE SCALE GENOMIC DNA]</scope>
    <source>
        <strain evidence="2">4287</strain>
    </source>
</reference>
<dbReference type="EMBL" id="DS231720">
    <property type="protein sequence ID" value="KNB16729.1"/>
    <property type="molecule type" value="Genomic_DNA"/>
</dbReference>
<dbReference type="RefSeq" id="XP_018254774.1">
    <property type="nucleotide sequence ID" value="XM_018402132.1"/>
</dbReference>
<reference evidence="2" key="1">
    <citation type="submission" date="2007-04" db="EMBL/GenBank/DDBJ databases">
        <authorList>
            <consortium name="The Broad Institute Genome Sequencing Platform"/>
            <person name="Birren B."/>
            <person name="Lander E."/>
            <person name="Galagan J."/>
            <person name="Nusbaum C."/>
            <person name="Devon K."/>
            <person name="Ma L.-J."/>
            <person name="Jaffe D."/>
            <person name="Butler J."/>
            <person name="Alvarez P."/>
            <person name="Gnerre S."/>
            <person name="Grabherr M."/>
            <person name="Kleber M."/>
            <person name="Mauceli E."/>
            <person name="Brockman W."/>
            <person name="MacCallum I.A."/>
            <person name="Young S."/>
            <person name="LaButti K."/>
            <person name="DeCaprio D."/>
            <person name="Crawford M."/>
            <person name="Koehrsen M."/>
            <person name="Engels R."/>
            <person name="Montgomery P."/>
            <person name="Pearson M."/>
            <person name="Howarth C."/>
            <person name="Larson L."/>
            <person name="White J."/>
            <person name="O'Leary S."/>
            <person name="Kodira C."/>
            <person name="Zeng Q."/>
            <person name="Yandava C."/>
            <person name="Alvarado L."/>
            <person name="Kistler C."/>
            <person name="Shim W.-B."/>
            <person name="Kang S."/>
            <person name="Woloshuk C."/>
        </authorList>
    </citation>
    <scope>NUCLEOTIDE SEQUENCE</scope>
    <source>
        <strain evidence="2">4287</strain>
    </source>
</reference>
<evidence type="ECO:0000313" key="3">
    <source>
        <dbReference type="Proteomes" id="UP000009097"/>
    </source>
</evidence>
<organism evidence="2 3">
    <name type="scientific">Fusarium oxysporum f. sp. lycopersici (strain 4287 / CBS 123668 / FGSC 9935 / NRRL 34936)</name>
    <name type="common">Fusarium vascular wilt of tomato</name>
    <dbReference type="NCBI Taxonomy" id="426428"/>
    <lineage>
        <taxon>Eukaryota</taxon>
        <taxon>Fungi</taxon>
        <taxon>Dikarya</taxon>
        <taxon>Ascomycota</taxon>
        <taxon>Pezizomycotina</taxon>
        <taxon>Sordariomycetes</taxon>
        <taxon>Hypocreomycetidae</taxon>
        <taxon>Hypocreales</taxon>
        <taxon>Nectriaceae</taxon>
        <taxon>Fusarium</taxon>
        <taxon>Fusarium oxysporum species complex</taxon>
    </lineage>
</organism>
<feature type="compositionally biased region" description="Basic and acidic residues" evidence="1">
    <location>
        <begin position="8"/>
        <end position="22"/>
    </location>
</feature>
<accession>A0A0J9W0V6</accession>